<dbReference type="SUPFAM" id="SSF52833">
    <property type="entry name" value="Thioredoxin-like"/>
    <property type="match status" value="1"/>
</dbReference>
<dbReference type="Pfam" id="PF13905">
    <property type="entry name" value="Thioredoxin_8"/>
    <property type="match status" value="1"/>
</dbReference>
<protein>
    <recommendedName>
        <fullName evidence="1">Thioredoxin domain-containing protein</fullName>
    </recommendedName>
</protein>
<reference evidence="2 3" key="1">
    <citation type="journal article" date="2023" name="Sci. Data">
        <title>Genome assembly of the Korean intertidal mud-creeper Batillaria attramentaria.</title>
        <authorList>
            <person name="Patra A.K."/>
            <person name="Ho P.T."/>
            <person name="Jun S."/>
            <person name="Lee S.J."/>
            <person name="Kim Y."/>
            <person name="Won Y.J."/>
        </authorList>
    </citation>
    <scope>NUCLEOTIDE SEQUENCE [LARGE SCALE GENOMIC DNA]</scope>
    <source>
        <strain evidence="2">Wonlab-2016</strain>
    </source>
</reference>
<dbReference type="InterPro" id="IPR013766">
    <property type="entry name" value="Thioredoxin_domain"/>
</dbReference>
<sequence length="202" mass="22407">MSALKELFGDEVYGAGDKKVPTASLSDNDLIVVAMAGRTGPGERRGWGDVSMGRLTVNHQQLMVFRDVAVELMSDIERWQCNTTKKAAKRGAGIYFSAHWCPPCRAFTPKLAECYKKINDSGKKFEVIFVSSDKDQASFNDYFAEMPWLTVGFGSNKKDELSSKYSVRGIPTLILVDKNGQTKYTDGRQKVAADPEGASYPW</sequence>
<keyword evidence="3" id="KW-1185">Reference proteome</keyword>
<accession>A0ABD0L1P0</accession>
<evidence type="ECO:0000313" key="3">
    <source>
        <dbReference type="Proteomes" id="UP001519460"/>
    </source>
</evidence>
<dbReference type="AlphaFoldDB" id="A0ABD0L1P0"/>
<name>A0ABD0L1P0_9CAEN</name>
<dbReference type="InterPro" id="IPR012336">
    <property type="entry name" value="Thioredoxin-like_fold"/>
</dbReference>
<organism evidence="2 3">
    <name type="scientific">Batillaria attramentaria</name>
    <dbReference type="NCBI Taxonomy" id="370345"/>
    <lineage>
        <taxon>Eukaryota</taxon>
        <taxon>Metazoa</taxon>
        <taxon>Spiralia</taxon>
        <taxon>Lophotrochozoa</taxon>
        <taxon>Mollusca</taxon>
        <taxon>Gastropoda</taxon>
        <taxon>Caenogastropoda</taxon>
        <taxon>Sorbeoconcha</taxon>
        <taxon>Cerithioidea</taxon>
        <taxon>Batillariidae</taxon>
        <taxon>Batillaria</taxon>
    </lineage>
</organism>
<proteinExistence type="predicted"/>
<dbReference type="PANTHER" id="PTHR46472">
    <property type="entry name" value="NUCLEOREDOXIN"/>
    <property type="match status" value="1"/>
</dbReference>
<dbReference type="Gene3D" id="3.40.30.10">
    <property type="entry name" value="Glutaredoxin"/>
    <property type="match status" value="1"/>
</dbReference>
<dbReference type="InterPro" id="IPR036249">
    <property type="entry name" value="Thioredoxin-like_sf"/>
</dbReference>
<dbReference type="PANTHER" id="PTHR46472:SF1">
    <property type="entry name" value="NUCLEOREDOXIN"/>
    <property type="match status" value="1"/>
</dbReference>
<dbReference type="EMBL" id="JACVVK020000094">
    <property type="protein sequence ID" value="KAK7493324.1"/>
    <property type="molecule type" value="Genomic_DNA"/>
</dbReference>
<evidence type="ECO:0000259" key="1">
    <source>
        <dbReference type="PROSITE" id="PS51352"/>
    </source>
</evidence>
<dbReference type="PROSITE" id="PS51352">
    <property type="entry name" value="THIOREDOXIN_2"/>
    <property type="match status" value="1"/>
</dbReference>
<comment type="caution">
    <text evidence="2">The sequence shown here is derived from an EMBL/GenBank/DDBJ whole genome shotgun (WGS) entry which is preliminary data.</text>
</comment>
<dbReference type="Proteomes" id="UP001519460">
    <property type="component" value="Unassembled WGS sequence"/>
</dbReference>
<feature type="domain" description="Thioredoxin" evidence="1">
    <location>
        <begin position="34"/>
        <end position="202"/>
    </location>
</feature>
<gene>
    <name evidence="2" type="ORF">BaRGS_00015450</name>
</gene>
<evidence type="ECO:0000313" key="2">
    <source>
        <dbReference type="EMBL" id="KAK7493324.1"/>
    </source>
</evidence>